<evidence type="ECO:0000313" key="2">
    <source>
        <dbReference type="EMBL" id="OIQ87988.1"/>
    </source>
</evidence>
<dbReference type="AlphaFoldDB" id="A0A1J5R7F9"/>
<keyword evidence="1" id="KW-0175">Coiled coil</keyword>
<comment type="caution">
    <text evidence="2">The sequence shown here is derived from an EMBL/GenBank/DDBJ whole genome shotgun (WGS) entry which is preliminary data.</text>
</comment>
<dbReference type="EMBL" id="MLJW01000393">
    <property type="protein sequence ID" value="OIQ87988.1"/>
    <property type="molecule type" value="Genomic_DNA"/>
</dbReference>
<dbReference type="Pfam" id="PF09660">
    <property type="entry name" value="DUF2397"/>
    <property type="match status" value="1"/>
</dbReference>
<proteinExistence type="predicted"/>
<sequence length="527" mass="58694">MRYTALPETLLRYASVERSALYTALLYAFGDASDRLTTSLTIEDVRHHLHQVGWRDDIEDSDLTIALGKLVEWGLLDVGQNHTERYRTARDYERRNLQYALTRAGEATLVGHVAIVDTLNATGALQSAVLEAIAEKLDTLADLAAQMPPTPELAGRRSRRTFTVLQELEGHLAALAANVKQFNGDLQRLLRAETVDETTFLEVKQSTVTYLQEYISRLDERSAQIRRALDRVRAVGVDSVVEHALEGADLPPHLRTPEHEAEWQEHAAARWAGLDAWFAPLDGTRPRVEDLSAAGRRAILTLLQVIERMRAARRRPSSVEADFRQLARWFTAAPTDTDLHRLWRVGFGLHPSRHAHLLHPDPDTITAGTPWSVADPVPVSRTLRDSGRTEVFSRTAKIRDVADLRRERALRARAEREQARLAIESMRTDGATRISQLATLEPATFGHLLDMLGRAVAIPGHDLRAVRSSDGRVELTLTFPADDARAHLRTTTGELECPDFTVRIVVLATNSTTPRESGVLLDAGAPT</sequence>
<accession>A0A1J5R7F9</accession>
<organism evidence="2">
    <name type="scientific">mine drainage metagenome</name>
    <dbReference type="NCBI Taxonomy" id="410659"/>
    <lineage>
        <taxon>unclassified sequences</taxon>
        <taxon>metagenomes</taxon>
        <taxon>ecological metagenomes</taxon>
    </lineage>
</organism>
<evidence type="ECO:0000256" key="1">
    <source>
        <dbReference type="SAM" id="Coils"/>
    </source>
</evidence>
<name>A0A1J5R7F9_9ZZZZ</name>
<feature type="coiled-coil region" evidence="1">
    <location>
        <begin position="165"/>
        <end position="192"/>
    </location>
</feature>
<reference evidence="2" key="1">
    <citation type="submission" date="2016-10" db="EMBL/GenBank/DDBJ databases">
        <title>Sequence of Gallionella enrichment culture.</title>
        <authorList>
            <person name="Poehlein A."/>
            <person name="Muehling M."/>
            <person name="Daniel R."/>
        </authorList>
    </citation>
    <scope>NUCLEOTIDE SEQUENCE</scope>
</reference>
<evidence type="ECO:0008006" key="3">
    <source>
        <dbReference type="Google" id="ProtNLM"/>
    </source>
</evidence>
<dbReference type="InterPro" id="IPR013493">
    <property type="entry name" value="CHP02677"/>
</dbReference>
<dbReference type="NCBIfam" id="TIGR02677">
    <property type="entry name" value="TIGR02677 family protein"/>
    <property type="match status" value="1"/>
</dbReference>
<protein>
    <recommendedName>
        <fullName evidence="3">TIGR02677 family protein</fullName>
    </recommendedName>
</protein>
<gene>
    <name evidence="2" type="ORF">GALL_301280</name>
</gene>